<keyword evidence="5" id="KW-0158">Chromosome</keyword>
<dbReference type="EMBL" id="JADYXP020000021">
    <property type="protein sequence ID" value="KAL0103481.1"/>
    <property type="molecule type" value="Genomic_DNA"/>
</dbReference>
<evidence type="ECO:0000256" key="5">
    <source>
        <dbReference type="ARBA" id="ARBA00022454"/>
    </source>
</evidence>
<comment type="caution">
    <text evidence="8">The sequence shown here is derived from an EMBL/GenBank/DDBJ whole genome shotgun (WGS) entry which is preliminary data.</text>
</comment>
<reference evidence="8 9" key="1">
    <citation type="submission" date="2023-03" db="EMBL/GenBank/DDBJ databases">
        <title>High recombination rates correlate with genetic variation in Cardiocondyla obscurior ants.</title>
        <authorList>
            <person name="Errbii M."/>
        </authorList>
    </citation>
    <scope>NUCLEOTIDE SEQUENCE [LARGE SCALE GENOMIC DNA]</scope>
    <source>
        <strain evidence="8">Alpha-2009</strain>
        <tissue evidence="8">Whole body</tissue>
    </source>
</reference>
<evidence type="ECO:0000256" key="7">
    <source>
        <dbReference type="ARBA" id="ARBA00023328"/>
    </source>
</evidence>
<gene>
    <name evidence="8" type="ORF">PUN28_017616</name>
</gene>
<keyword evidence="7" id="KW-0137">Centromere</keyword>
<dbReference type="PANTHER" id="PTHR31740:SF2">
    <property type="entry name" value="CENTROMERE PROTEIN L"/>
    <property type="match status" value="1"/>
</dbReference>
<protein>
    <recommendedName>
        <fullName evidence="4">Centromere protein L</fullName>
    </recommendedName>
</protein>
<name>A0AAW2EM85_9HYME</name>
<dbReference type="Pfam" id="PF13092">
    <property type="entry name" value="CENP-L"/>
    <property type="match status" value="1"/>
</dbReference>
<sequence>MEREMNRADDNVMYTPRTPRMRQRQQFALNAPPETEEDFTGLKGLVGQWNIYAVSALFGFQSDDLQLKRYSKKLREEIASTLPHENVSYEAKVLVMNDAYGLNKDHPAIKIEIVTTTNIEDSEKIIYRGILLSWSTAHNYSSIQNSIRLPLLLCRGTQSCMNAAHDIIGRMFDCQIVALPANEHDLNWLIPIIIMATDKEEQPILSGEVRMEYVVPELPVSDTITVTFDVVHLRKILLTIINDEVEETSVSLDHEHIEMFYEVLHQQMLAVGNLQLGLCMLRKIQLPGITIIENKMKVMNVDIMNNVLLYFSDKALDLFHTMHIDI</sequence>
<dbReference type="AlphaFoldDB" id="A0AAW2EM85"/>
<proteinExistence type="inferred from homology"/>
<comment type="similarity">
    <text evidence="3">Belongs to the CENP-L/IML3 family.</text>
</comment>
<keyword evidence="9" id="KW-1185">Reference proteome</keyword>
<evidence type="ECO:0000256" key="6">
    <source>
        <dbReference type="ARBA" id="ARBA00023242"/>
    </source>
</evidence>
<dbReference type="Proteomes" id="UP001430953">
    <property type="component" value="Unassembled WGS sequence"/>
</dbReference>
<organism evidence="8 9">
    <name type="scientific">Cardiocondyla obscurior</name>
    <dbReference type="NCBI Taxonomy" id="286306"/>
    <lineage>
        <taxon>Eukaryota</taxon>
        <taxon>Metazoa</taxon>
        <taxon>Ecdysozoa</taxon>
        <taxon>Arthropoda</taxon>
        <taxon>Hexapoda</taxon>
        <taxon>Insecta</taxon>
        <taxon>Pterygota</taxon>
        <taxon>Neoptera</taxon>
        <taxon>Endopterygota</taxon>
        <taxon>Hymenoptera</taxon>
        <taxon>Apocrita</taxon>
        <taxon>Aculeata</taxon>
        <taxon>Formicoidea</taxon>
        <taxon>Formicidae</taxon>
        <taxon>Myrmicinae</taxon>
        <taxon>Cardiocondyla</taxon>
    </lineage>
</organism>
<evidence type="ECO:0000256" key="2">
    <source>
        <dbReference type="ARBA" id="ARBA00004584"/>
    </source>
</evidence>
<evidence type="ECO:0000256" key="4">
    <source>
        <dbReference type="ARBA" id="ARBA00016380"/>
    </source>
</evidence>
<accession>A0AAW2EM85</accession>
<dbReference type="InterPro" id="IPR025204">
    <property type="entry name" value="CENP-L"/>
</dbReference>
<keyword evidence="6" id="KW-0539">Nucleus</keyword>
<evidence type="ECO:0000313" key="9">
    <source>
        <dbReference type="Proteomes" id="UP001430953"/>
    </source>
</evidence>
<evidence type="ECO:0000256" key="3">
    <source>
        <dbReference type="ARBA" id="ARBA00011060"/>
    </source>
</evidence>
<dbReference type="GO" id="GO:0000775">
    <property type="term" value="C:chromosome, centromeric region"/>
    <property type="evidence" value="ECO:0007669"/>
    <property type="project" value="UniProtKB-SubCell"/>
</dbReference>
<evidence type="ECO:0000256" key="1">
    <source>
        <dbReference type="ARBA" id="ARBA00004123"/>
    </source>
</evidence>
<comment type="subcellular location">
    <subcellularLocation>
        <location evidence="2">Chromosome</location>
        <location evidence="2">Centromere</location>
    </subcellularLocation>
    <subcellularLocation>
        <location evidence="1">Nucleus</location>
    </subcellularLocation>
</comment>
<evidence type="ECO:0000313" key="8">
    <source>
        <dbReference type="EMBL" id="KAL0103481.1"/>
    </source>
</evidence>
<dbReference type="GO" id="GO:0005634">
    <property type="term" value="C:nucleus"/>
    <property type="evidence" value="ECO:0007669"/>
    <property type="project" value="UniProtKB-SubCell"/>
</dbReference>
<dbReference type="PANTHER" id="PTHR31740">
    <property type="entry name" value="CENTROMERE PROTEIN L"/>
    <property type="match status" value="1"/>
</dbReference>